<sequence>MGAIGVPQDQNDTPGPKFAGASGGPRDPKKWPWANFHPYGLGPLRGLRDHQENDLPQSLRGDPGLMIEAQEGLGAHIEDLQGAINRVMAPHP</sequence>
<comment type="caution">
    <text evidence="2">The sequence shown here is derived from an EMBL/GenBank/DDBJ whole genome shotgun (WGS) entry which is preliminary data.</text>
</comment>
<reference evidence="2" key="1">
    <citation type="submission" date="2021-03" db="EMBL/GenBank/DDBJ databases">
        <title>Draft genome sequence of rust myrtle Austropuccinia psidii MF-1, a brazilian biotype.</title>
        <authorList>
            <person name="Quecine M.C."/>
            <person name="Pachon D.M.R."/>
            <person name="Bonatelli M.L."/>
            <person name="Correr F.H."/>
            <person name="Franceschini L.M."/>
            <person name="Leite T.F."/>
            <person name="Margarido G.R.A."/>
            <person name="Almeida C.A."/>
            <person name="Ferrarezi J.A."/>
            <person name="Labate C.A."/>
        </authorList>
    </citation>
    <scope>NUCLEOTIDE SEQUENCE</scope>
    <source>
        <strain evidence="2">MF-1</strain>
    </source>
</reference>
<feature type="region of interest" description="Disordered" evidence="1">
    <location>
        <begin position="1"/>
        <end position="34"/>
    </location>
</feature>
<organism evidence="2 3">
    <name type="scientific">Austropuccinia psidii MF-1</name>
    <dbReference type="NCBI Taxonomy" id="1389203"/>
    <lineage>
        <taxon>Eukaryota</taxon>
        <taxon>Fungi</taxon>
        <taxon>Dikarya</taxon>
        <taxon>Basidiomycota</taxon>
        <taxon>Pucciniomycotina</taxon>
        <taxon>Pucciniomycetes</taxon>
        <taxon>Pucciniales</taxon>
        <taxon>Sphaerophragmiaceae</taxon>
        <taxon>Austropuccinia</taxon>
    </lineage>
</organism>
<protein>
    <submittedName>
        <fullName evidence="2">Uncharacterized protein</fullName>
    </submittedName>
</protein>
<dbReference type="Proteomes" id="UP000765509">
    <property type="component" value="Unassembled WGS sequence"/>
</dbReference>
<dbReference type="EMBL" id="AVOT02030860">
    <property type="protein sequence ID" value="MBW0524174.1"/>
    <property type="molecule type" value="Genomic_DNA"/>
</dbReference>
<proteinExistence type="predicted"/>
<evidence type="ECO:0000313" key="2">
    <source>
        <dbReference type="EMBL" id="MBW0524174.1"/>
    </source>
</evidence>
<gene>
    <name evidence="2" type="ORF">O181_063889</name>
</gene>
<dbReference type="AlphaFoldDB" id="A0A9Q3EN04"/>
<accession>A0A9Q3EN04</accession>
<evidence type="ECO:0000313" key="3">
    <source>
        <dbReference type="Proteomes" id="UP000765509"/>
    </source>
</evidence>
<keyword evidence="3" id="KW-1185">Reference proteome</keyword>
<name>A0A9Q3EN04_9BASI</name>
<evidence type="ECO:0000256" key="1">
    <source>
        <dbReference type="SAM" id="MobiDB-lite"/>
    </source>
</evidence>